<proteinExistence type="predicted"/>
<dbReference type="InterPro" id="IPR050993">
    <property type="entry name" value="Isochorismatase_domain"/>
</dbReference>
<dbReference type="SUPFAM" id="SSF52499">
    <property type="entry name" value="Isochorismatase-like hydrolases"/>
    <property type="match status" value="1"/>
</dbReference>
<evidence type="ECO:0000313" key="2">
    <source>
        <dbReference type="EMBL" id="MDC8831418.1"/>
    </source>
</evidence>
<dbReference type="PANTHER" id="PTHR14119:SF3">
    <property type="entry name" value="ISOCHORISMATASE DOMAIN-CONTAINING PROTEIN 2"/>
    <property type="match status" value="1"/>
</dbReference>
<dbReference type="InterPro" id="IPR036380">
    <property type="entry name" value="Isochorismatase-like_sf"/>
</dbReference>
<gene>
    <name evidence="2" type="ORF">OIK42_11670</name>
</gene>
<sequence>MLERQKAGVLVVDVQGKLARSVADSERMINHLASLIKGAQQLGLPIIQVEQLPDKLGATVPELQLLLPPGTALEKSTFSALRNERVEQQLHATGRTQWLICGIEAHICVYQSAIDLLAYGSEVHIVTDAVSARNPDHKTLALNKLQAAGAHLTCLEMALFELLERAGTDEFKAILPLIK</sequence>
<organism evidence="2 3">
    <name type="scientific">Alteromonas gilva</name>
    <dbReference type="NCBI Taxonomy" id="2987522"/>
    <lineage>
        <taxon>Bacteria</taxon>
        <taxon>Pseudomonadati</taxon>
        <taxon>Pseudomonadota</taxon>
        <taxon>Gammaproteobacteria</taxon>
        <taxon>Alteromonadales</taxon>
        <taxon>Alteromonadaceae</taxon>
        <taxon>Alteromonas/Salinimonas group</taxon>
        <taxon>Alteromonas</taxon>
    </lineage>
</organism>
<evidence type="ECO:0000313" key="3">
    <source>
        <dbReference type="Proteomes" id="UP001218788"/>
    </source>
</evidence>
<protein>
    <submittedName>
        <fullName evidence="2">Isochorismatase family protein</fullName>
    </submittedName>
</protein>
<dbReference type="Pfam" id="PF00857">
    <property type="entry name" value="Isochorismatase"/>
    <property type="match status" value="1"/>
</dbReference>
<dbReference type="Gene3D" id="3.40.50.850">
    <property type="entry name" value="Isochorismatase-like"/>
    <property type="match status" value="1"/>
</dbReference>
<comment type="caution">
    <text evidence="2">The sequence shown here is derived from an EMBL/GenBank/DDBJ whole genome shotgun (WGS) entry which is preliminary data.</text>
</comment>
<feature type="domain" description="Isochorismatase-like" evidence="1">
    <location>
        <begin position="9"/>
        <end position="156"/>
    </location>
</feature>
<keyword evidence="3" id="KW-1185">Reference proteome</keyword>
<reference evidence="2 3" key="1">
    <citation type="submission" date="2022-10" db="EMBL/GenBank/DDBJ databases">
        <title>Alteromonas sp. chi3 Genome sequencing.</title>
        <authorList>
            <person name="Park S."/>
        </authorList>
    </citation>
    <scope>NUCLEOTIDE SEQUENCE [LARGE SCALE GENOMIC DNA]</scope>
    <source>
        <strain evidence="3">chi3</strain>
    </source>
</reference>
<dbReference type="PANTHER" id="PTHR14119">
    <property type="entry name" value="HYDROLASE"/>
    <property type="match status" value="1"/>
</dbReference>
<dbReference type="EMBL" id="JAQQXP010000001">
    <property type="protein sequence ID" value="MDC8831418.1"/>
    <property type="molecule type" value="Genomic_DNA"/>
</dbReference>
<dbReference type="Proteomes" id="UP001218788">
    <property type="component" value="Unassembled WGS sequence"/>
</dbReference>
<dbReference type="InterPro" id="IPR000868">
    <property type="entry name" value="Isochorismatase-like_dom"/>
</dbReference>
<name>A0ABT5L3F8_9ALTE</name>
<evidence type="ECO:0000259" key="1">
    <source>
        <dbReference type="Pfam" id="PF00857"/>
    </source>
</evidence>
<dbReference type="RefSeq" id="WP_273640712.1">
    <property type="nucleotide sequence ID" value="NZ_JAQQXP010000001.1"/>
</dbReference>
<accession>A0ABT5L3F8</accession>